<reference evidence="5" key="3">
    <citation type="submission" date="2025-09" db="UniProtKB">
        <authorList>
            <consortium name="Ensembl"/>
        </authorList>
    </citation>
    <scope>IDENTIFICATION</scope>
</reference>
<accession>A0A8V5G565</accession>
<dbReference type="AlphaFoldDB" id="A0A8C6JZS4"/>
<dbReference type="PANTHER" id="PTHR11967:SF2">
    <property type="entry name" value="ALPHA-1-ACID GLYCOPROTEIN 1"/>
    <property type="match status" value="1"/>
</dbReference>
<gene>
    <name evidence="5" type="primary">LOC101877221</name>
</gene>
<keyword evidence="2" id="KW-0964">Secreted</keyword>
<evidence type="ECO:0000256" key="4">
    <source>
        <dbReference type="ARBA" id="ARBA00023180"/>
    </source>
</evidence>
<proteinExistence type="predicted"/>
<evidence type="ECO:0000256" key="3">
    <source>
        <dbReference type="ARBA" id="ARBA00022729"/>
    </source>
</evidence>
<organism evidence="5 6">
    <name type="scientific">Melopsittacus undulatus</name>
    <name type="common">Budgerigar</name>
    <name type="synonym">Psittacus undulatus</name>
    <dbReference type="NCBI Taxonomy" id="13146"/>
    <lineage>
        <taxon>Eukaryota</taxon>
        <taxon>Metazoa</taxon>
        <taxon>Chordata</taxon>
        <taxon>Craniata</taxon>
        <taxon>Vertebrata</taxon>
        <taxon>Euteleostomi</taxon>
        <taxon>Archelosauria</taxon>
        <taxon>Archosauria</taxon>
        <taxon>Dinosauria</taxon>
        <taxon>Saurischia</taxon>
        <taxon>Theropoda</taxon>
        <taxon>Coelurosauria</taxon>
        <taxon>Aves</taxon>
        <taxon>Neognathae</taxon>
        <taxon>Neoaves</taxon>
        <taxon>Telluraves</taxon>
        <taxon>Australaves</taxon>
        <taxon>Psittaciformes</taxon>
        <taxon>Psittaculidae</taxon>
        <taxon>Melopsittacus</taxon>
    </lineage>
</organism>
<sequence length="222" mass="24593">MATFAGAVYKGQSQAAAGQCRSLLSSSPAMLPGLLFLLGLPLTLASTCAPLIPVTFDNTTIPRLLGHWIYIAGASRYPPHLEELRALKHAAFSFSPSSHEDELSVIEVMRLNETCLERNTSKVLVFWENSTLAHVDDQVFATAELIQSDEDLLILKHLNDDFPSLSLSARTPNVSKEQLEEFRSHLHCLGFTEEDIFMTSEKDACPLPWEKKAEGDPEPQLK</sequence>
<evidence type="ECO:0000313" key="6">
    <source>
        <dbReference type="Proteomes" id="UP000694405"/>
    </source>
</evidence>
<evidence type="ECO:0000256" key="1">
    <source>
        <dbReference type="ARBA" id="ARBA00004613"/>
    </source>
</evidence>
<accession>A0A8C6JZS4</accession>
<evidence type="ECO:0000256" key="2">
    <source>
        <dbReference type="ARBA" id="ARBA00022525"/>
    </source>
</evidence>
<reference evidence="5" key="2">
    <citation type="submission" date="2025-08" db="UniProtKB">
        <authorList>
            <consortium name="Ensembl"/>
        </authorList>
    </citation>
    <scope>IDENTIFICATION</scope>
</reference>
<dbReference type="Pfam" id="PF11032">
    <property type="entry name" value="ApoM"/>
    <property type="match status" value="1"/>
</dbReference>
<dbReference type="GO" id="GO:0005615">
    <property type="term" value="C:extracellular space"/>
    <property type="evidence" value="ECO:0007669"/>
    <property type="project" value="TreeGrafter"/>
</dbReference>
<name>A0A8C6JZS4_MELUD</name>
<dbReference type="Proteomes" id="UP000694405">
    <property type="component" value="Chromosome 11"/>
</dbReference>
<keyword evidence="6" id="KW-1185">Reference proteome</keyword>
<evidence type="ECO:0008006" key="7">
    <source>
        <dbReference type="Google" id="ProtNLM"/>
    </source>
</evidence>
<keyword evidence="4" id="KW-0325">Glycoprotein</keyword>
<comment type="subcellular location">
    <subcellularLocation>
        <location evidence="1">Secreted</location>
    </subcellularLocation>
</comment>
<evidence type="ECO:0000313" key="5">
    <source>
        <dbReference type="Ensembl" id="ENSMUNP00000020164.2"/>
    </source>
</evidence>
<reference evidence="5" key="1">
    <citation type="submission" date="2020-03" db="EMBL/GenBank/DDBJ databases">
        <title>Melopsittacus undulatus (budgerigar) genome, bMelUnd1, maternal haplotype with Z.</title>
        <authorList>
            <person name="Gedman G."/>
            <person name="Mountcastle J."/>
            <person name="Haase B."/>
            <person name="Formenti G."/>
            <person name="Wright T."/>
            <person name="Apodaca J."/>
            <person name="Pelan S."/>
            <person name="Chow W."/>
            <person name="Rhie A."/>
            <person name="Howe K."/>
            <person name="Fedrigo O."/>
            <person name="Jarvis E.D."/>
        </authorList>
    </citation>
    <scope>NUCLEOTIDE SEQUENCE [LARGE SCALE GENOMIC DNA]</scope>
</reference>
<dbReference type="Ensembl" id="ENSMUNT00000023093.2">
    <property type="protein sequence ID" value="ENSMUNP00000020164.2"/>
    <property type="gene ID" value="ENSMUNG00000015370.2"/>
</dbReference>
<dbReference type="InterPro" id="IPR012674">
    <property type="entry name" value="Calycin"/>
</dbReference>
<dbReference type="PANTHER" id="PTHR11967">
    <property type="entry name" value="ALPHA-1-ACID GLYCOPROTEIN"/>
    <property type="match status" value="1"/>
</dbReference>
<dbReference type="Gene3D" id="2.40.128.20">
    <property type="match status" value="1"/>
</dbReference>
<dbReference type="InterPro" id="IPR022734">
    <property type="entry name" value="ApoM"/>
</dbReference>
<protein>
    <recommendedName>
        <fullName evidence="7">Apolipoprotein M</fullName>
    </recommendedName>
</protein>
<keyword evidence="3" id="KW-0732">Signal</keyword>
<dbReference type="SUPFAM" id="SSF50814">
    <property type="entry name" value="Lipocalins"/>
    <property type="match status" value="1"/>
</dbReference>